<evidence type="ECO:0000313" key="4">
    <source>
        <dbReference type="Proteomes" id="UP000824139"/>
    </source>
</evidence>
<dbReference type="GO" id="GO:0005524">
    <property type="term" value="F:ATP binding"/>
    <property type="evidence" value="ECO:0007669"/>
    <property type="project" value="TreeGrafter"/>
</dbReference>
<protein>
    <submittedName>
        <fullName evidence="3">AAA family ATPase</fullName>
    </submittedName>
</protein>
<organism evidence="3 4">
    <name type="scientific">Candidatus Scatenecus faecavium</name>
    <dbReference type="NCBI Taxonomy" id="2840915"/>
    <lineage>
        <taxon>Bacteria</taxon>
        <taxon>Candidatus Scatenecus</taxon>
    </lineage>
</organism>
<dbReference type="Proteomes" id="UP000824139">
    <property type="component" value="Unassembled WGS sequence"/>
</dbReference>
<proteinExistence type="predicted"/>
<reference evidence="3" key="1">
    <citation type="submission" date="2020-10" db="EMBL/GenBank/DDBJ databases">
        <authorList>
            <person name="Gilroy R."/>
        </authorList>
    </citation>
    <scope>NUCLEOTIDE SEQUENCE</scope>
    <source>
        <strain evidence="3">CHK152-2994</strain>
    </source>
</reference>
<dbReference type="GO" id="GO:0009898">
    <property type="term" value="C:cytoplasmic side of plasma membrane"/>
    <property type="evidence" value="ECO:0007669"/>
    <property type="project" value="TreeGrafter"/>
</dbReference>
<dbReference type="SUPFAM" id="SSF52172">
    <property type="entry name" value="CheY-like"/>
    <property type="match status" value="1"/>
</dbReference>
<dbReference type="AlphaFoldDB" id="A0A9D1FX07"/>
<dbReference type="PROSITE" id="PS50110">
    <property type="entry name" value="RESPONSE_REGULATORY"/>
    <property type="match status" value="1"/>
</dbReference>
<evidence type="ECO:0000256" key="1">
    <source>
        <dbReference type="PROSITE-ProRule" id="PRU00169"/>
    </source>
</evidence>
<feature type="domain" description="Response regulatory" evidence="2">
    <location>
        <begin position="6"/>
        <end position="122"/>
    </location>
</feature>
<evidence type="ECO:0000259" key="2">
    <source>
        <dbReference type="PROSITE" id="PS50110"/>
    </source>
</evidence>
<dbReference type="InterPro" id="IPR025669">
    <property type="entry name" value="AAA_dom"/>
</dbReference>
<dbReference type="InterPro" id="IPR027417">
    <property type="entry name" value="P-loop_NTPase"/>
</dbReference>
<dbReference type="Gene3D" id="3.40.50.2300">
    <property type="match status" value="1"/>
</dbReference>
<dbReference type="EMBL" id="DVJO01000171">
    <property type="protein sequence ID" value="HIS83493.1"/>
    <property type="molecule type" value="Genomic_DNA"/>
</dbReference>
<dbReference type="Pfam" id="PF13614">
    <property type="entry name" value="AAA_31"/>
    <property type="match status" value="1"/>
</dbReference>
<dbReference type="SUPFAM" id="SSF52540">
    <property type="entry name" value="P-loop containing nucleoside triphosphate hydrolases"/>
    <property type="match status" value="1"/>
</dbReference>
<dbReference type="InterPro" id="IPR001789">
    <property type="entry name" value="Sig_transdc_resp-reg_receiver"/>
</dbReference>
<reference evidence="3" key="2">
    <citation type="journal article" date="2021" name="PeerJ">
        <title>Extensive microbial diversity within the chicken gut microbiome revealed by metagenomics and culture.</title>
        <authorList>
            <person name="Gilroy R."/>
            <person name="Ravi A."/>
            <person name="Getino M."/>
            <person name="Pursley I."/>
            <person name="Horton D.L."/>
            <person name="Alikhan N.F."/>
            <person name="Baker D."/>
            <person name="Gharbi K."/>
            <person name="Hall N."/>
            <person name="Watson M."/>
            <person name="Adriaenssens E.M."/>
            <person name="Foster-Nyarko E."/>
            <person name="Jarju S."/>
            <person name="Secka A."/>
            <person name="Antonio M."/>
            <person name="Oren A."/>
            <person name="Chaudhuri R.R."/>
            <person name="La Ragione R."/>
            <person name="Hildebrand F."/>
            <person name="Pallen M.J."/>
        </authorList>
    </citation>
    <scope>NUCLEOTIDE SEQUENCE</scope>
    <source>
        <strain evidence="3">CHK152-2994</strain>
    </source>
</reference>
<dbReference type="PANTHER" id="PTHR43384">
    <property type="entry name" value="SEPTUM SITE-DETERMINING PROTEIN MIND HOMOLOG, CHLOROPLASTIC-RELATED"/>
    <property type="match status" value="1"/>
</dbReference>
<sequence length="398" mass="44911">MSEDISAVILSEAEHTKNVLKLYAEEFGKYNLLFDFSDLSDIFNTLSSLQKSLLIVDVSKNTSKYLEFIENISSACANCKIIAISDNPSVDLIVKAMRAGAKDFLPAPVIKGEFFEVLERIFVQLTANKPKENKCRVVTVFSNKGGIGKTSIASNLALELAKITKENVALVDLNFQLGDITSFLDVKPSFNISYMLQNPEKLTEEFLLNTVERYKDTSLYILADPPYFRQAEKVSKKQVSKLIDALKNTFSYIVIDTDSTFDEKTVTALDNSDLIFLVTIVNLPALRNCQRILDLFDKLGYDKEKTQIVINRYMENDEIKVEDVEQVLGKEVYWKIPNNYFTMMSAINKGVSVSEVNSESNVAISYKNLAMSVSDMVYRNKLIKKYASSDYIDSIQQG</sequence>
<comment type="caution">
    <text evidence="3">The sequence shown here is derived from an EMBL/GenBank/DDBJ whole genome shotgun (WGS) entry which is preliminary data.</text>
</comment>
<dbReference type="GO" id="GO:0000160">
    <property type="term" value="P:phosphorelay signal transduction system"/>
    <property type="evidence" value="ECO:0007669"/>
    <property type="project" value="InterPro"/>
</dbReference>
<evidence type="ECO:0000313" key="3">
    <source>
        <dbReference type="EMBL" id="HIS83493.1"/>
    </source>
</evidence>
<dbReference type="InterPro" id="IPR011006">
    <property type="entry name" value="CheY-like_superfamily"/>
</dbReference>
<name>A0A9D1FX07_9BACT</name>
<gene>
    <name evidence="3" type="ORF">IAD41_07815</name>
</gene>
<dbReference type="InterPro" id="IPR050625">
    <property type="entry name" value="ParA/MinD_ATPase"/>
</dbReference>
<keyword evidence="1" id="KW-0597">Phosphoprotein</keyword>
<dbReference type="GO" id="GO:0005829">
    <property type="term" value="C:cytosol"/>
    <property type="evidence" value="ECO:0007669"/>
    <property type="project" value="TreeGrafter"/>
</dbReference>
<dbReference type="GO" id="GO:0051782">
    <property type="term" value="P:negative regulation of cell division"/>
    <property type="evidence" value="ECO:0007669"/>
    <property type="project" value="TreeGrafter"/>
</dbReference>
<dbReference type="GO" id="GO:0016887">
    <property type="term" value="F:ATP hydrolysis activity"/>
    <property type="evidence" value="ECO:0007669"/>
    <property type="project" value="TreeGrafter"/>
</dbReference>
<dbReference type="Gene3D" id="3.40.50.300">
    <property type="entry name" value="P-loop containing nucleotide triphosphate hydrolases"/>
    <property type="match status" value="1"/>
</dbReference>
<feature type="modified residue" description="4-aspartylphosphate" evidence="1">
    <location>
        <position position="57"/>
    </location>
</feature>
<dbReference type="PANTHER" id="PTHR43384:SF13">
    <property type="entry name" value="SLR0110 PROTEIN"/>
    <property type="match status" value="1"/>
</dbReference>
<accession>A0A9D1FX07</accession>